<name>A0A6G0X0W3_9STRA</name>
<gene>
    <name evidence="5" type="ORF">Ae201684_009673</name>
</gene>
<feature type="domain" description="Transcription factor CBF/NF-Y/archaeal histone" evidence="4">
    <location>
        <begin position="17"/>
        <end position="72"/>
    </location>
</feature>
<evidence type="ECO:0000259" key="4">
    <source>
        <dbReference type="Pfam" id="PF00808"/>
    </source>
</evidence>
<evidence type="ECO:0000256" key="2">
    <source>
        <dbReference type="ARBA" id="ARBA00023242"/>
    </source>
</evidence>
<comment type="caution">
    <text evidence="5">The sequence shown here is derived from an EMBL/GenBank/DDBJ whole genome shotgun (WGS) entry which is preliminary data.</text>
</comment>
<dbReference type="EMBL" id="VJMJ01000122">
    <property type="protein sequence ID" value="KAF0733427.1"/>
    <property type="molecule type" value="Genomic_DNA"/>
</dbReference>
<dbReference type="VEuPathDB" id="FungiDB:AeMF1_005007"/>
<dbReference type="InterPro" id="IPR009072">
    <property type="entry name" value="Histone-fold"/>
</dbReference>
<reference evidence="5 6" key="1">
    <citation type="submission" date="2019-07" db="EMBL/GenBank/DDBJ databases">
        <title>Genomics analysis of Aphanomyces spp. identifies a new class of oomycete effector associated with host adaptation.</title>
        <authorList>
            <person name="Gaulin E."/>
        </authorList>
    </citation>
    <scope>NUCLEOTIDE SEQUENCE [LARGE SCALE GENOMIC DNA]</scope>
    <source>
        <strain evidence="5 6">ATCC 201684</strain>
    </source>
</reference>
<keyword evidence="2" id="KW-0539">Nucleus</keyword>
<evidence type="ECO:0000313" key="5">
    <source>
        <dbReference type="EMBL" id="KAF0733427.1"/>
    </source>
</evidence>
<evidence type="ECO:0000313" key="6">
    <source>
        <dbReference type="Proteomes" id="UP000481153"/>
    </source>
</evidence>
<dbReference type="PANTHER" id="PTHR46138:SF1">
    <property type="entry name" value="PROTEIN DR1"/>
    <property type="match status" value="1"/>
</dbReference>
<feature type="compositionally biased region" description="Basic residues" evidence="3">
    <location>
        <begin position="93"/>
        <end position="103"/>
    </location>
</feature>
<evidence type="ECO:0000256" key="1">
    <source>
        <dbReference type="ARBA" id="ARBA00004123"/>
    </source>
</evidence>
<dbReference type="Pfam" id="PF00808">
    <property type="entry name" value="CBFD_NFYB_HMF"/>
    <property type="match status" value="1"/>
</dbReference>
<dbReference type="GO" id="GO:0017054">
    <property type="term" value="C:negative cofactor 2 complex"/>
    <property type="evidence" value="ECO:0007669"/>
    <property type="project" value="InterPro"/>
</dbReference>
<dbReference type="GO" id="GO:0000122">
    <property type="term" value="P:negative regulation of transcription by RNA polymerase II"/>
    <property type="evidence" value="ECO:0007669"/>
    <property type="project" value="InterPro"/>
</dbReference>
<accession>A0A6G0X0W3</accession>
<keyword evidence="6" id="KW-1185">Reference proteome</keyword>
<dbReference type="InterPro" id="IPR042225">
    <property type="entry name" value="Ncb2"/>
</dbReference>
<feature type="region of interest" description="Disordered" evidence="3">
    <location>
        <begin position="83"/>
        <end position="119"/>
    </location>
</feature>
<protein>
    <recommendedName>
        <fullName evidence="4">Transcription factor CBF/NF-Y/archaeal histone domain-containing protein</fullName>
    </recommendedName>
</protein>
<dbReference type="SUPFAM" id="SSF47113">
    <property type="entry name" value="Histone-fold"/>
    <property type="match status" value="1"/>
</dbReference>
<dbReference type="GO" id="GO:0051123">
    <property type="term" value="P:RNA polymerase II preinitiation complex assembly"/>
    <property type="evidence" value="ECO:0007669"/>
    <property type="project" value="TreeGrafter"/>
</dbReference>
<proteinExistence type="predicted"/>
<evidence type="ECO:0000256" key="3">
    <source>
        <dbReference type="SAM" id="MobiDB-lite"/>
    </source>
</evidence>
<organism evidence="5 6">
    <name type="scientific">Aphanomyces euteiches</name>
    <dbReference type="NCBI Taxonomy" id="100861"/>
    <lineage>
        <taxon>Eukaryota</taxon>
        <taxon>Sar</taxon>
        <taxon>Stramenopiles</taxon>
        <taxon>Oomycota</taxon>
        <taxon>Saprolegniomycetes</taxon>
        <taxon>Saprolegniales</taxon>
        <taxon>Verrucalvaceae</taxon>
        <taxon>Aphanomyces</taxon>
    </lineage>
</organism>
<dbReference type="InterPro" id="IPR003958">
    <property type="entry name" value="CBFA_NFYB_domain"/>
</dbReference>
<feature type="compositionally biased region" description="Basic and acidic residues" evidence="3">
    <location>
        <begin position="83"/>
        <end position="92"/>
    </location>
</feature>
<dbReference type="AlphaFoldDB" id="A0A6G0X0W3"/>
<dbReference type="Gene3D" id="1.10.20.10">
    <property type="entry name" value="Histone, subunit A"/>
    <property type="match status" value="1"/>
</dbReference>
<dbReference type="GO" id="GO:0046982">
    <property type="term" value="F:protein heterodimerization activity"/>
    <property type="evidence" value="ECO:0007669"/>
    <property type="project" value="InterPro"/>
</dbReference>
<dbReference type="PANTHER" id="PTHR46138">
    <property type="entry name" value="PROTEIN DR1"/>
    <property type="match status" value="1"/>
</dbReference>
<dbReference type="GO" id="GO:0017025">
    <property type="term" value="F:TBP-class protein binding"/>
    <property type="evidence" value="ECO:0007669"/>
    <property type="project" value="TreeGrafter"/>
</dbReference>
<dbReference type="Proteomes" id="UP000481153">
    <property type="component" value="Unassembled WGS sequence"/>
</dbReference>
<comment type="subcellular location">
    <subcellularLocation>
        <location evidence="1">Nucleus</location>
    </subcellularLocation>
</comment>
<sequence>MKSGAPRGTLEDLLRKQISKQDAVITHGVVDVVSACTEEFVRTLLSESDTIAKKRSKSEMYRITPDHVLKALSSFPGIQQRISKLDDNMLHKKEPRSKRKLKGKSQSEQESEEQLKEEQAALFERAAKAQYGRIPRIQSIE</sequence>
<dbReference type="GO" id="GO:0016251">
    <property type="term" value="F:RNA polymerase II general transcription initiation factor activity"/>
    <property type="evidence" value="ECO:0007669"/>
    <property type="project" value="TreeGrafter"/>
</dbReference>